<evidence type="ECO:0000259" key="3">
    <source>
        <dbReference type="PROSITE" id="PS51677"/>
    </source>
</evidence>
<sequence length="383" mass="44056">MNWKWLSGTLLASLLGLTLILQPIQAEQKNPSYRDQVAVLMYHHIHDTDKSSGTVTTRLFEDQIRYLKDKGYHFISLTEFKAFMKGASVPSNAVLVTLDDGYKSVYENAYPVLKKYEVPAVSFVITETLDDPESSYIPPMSRDELYQMTHETDFIDIQSHTHASHRKLGNNQAALVGRETVDGKEETKEQYEQRILKDGKTSIEHLSRIYERPVDTIAYPYGIINTESIRLLKKSGFQYGFTIIPQMATRDADPMRIPRINAGSPWITPERLDRIIQKRTIPIPDSPDFFPLDDAMKQLGGDMQLDHQKVIIRYQDRYWVGKIRSMELRGTAGILRLKKPLLLRGGRPMISWKDLQTLTRQQAQYDPATRQISLRKPLMTHSS</sequence>
<dbReference type="AlphaFoldDB" id="A0A1V0UVT9"/>
<dbReference type="GO" id="GO:0005975">
    <property type="term" value="P:carbohydrate metabolic process"/>
    <property type="evidence" value="ECO:0007669"/>
    <property type="project" value="InterPro"/>
</dbReference>
<evidence type="ECO:0000313" key="5">
    <source>
        <dbReference type="Proteomes" id="UP000192727"/>
    </source>
</evidence>
<dbReference type="GO" id="GO:0016810">
    <property type="term" value="F:hydrolase activity, acting on carbon-nitrogen (but not peptide) bonds"/>
    <property type="evidence" value="ECO:0007669"/>
    <property type="project" value="InterPro"/>
</dbReference>
<name>A0A1V0UVT9_9BACL</name>
<dbReference type="PANTHER" id="PTHR34216">
    <property type="match status" value="1"/>
</dbReference>
<dbReference type="InterPro" id="IPR011330">
    <property type="entry name" value="Glyco_hydro/deAcase_b/a-brl"/>
</dbReference>
<dbReference type="Gene3D" id="3.20.20.370">
    <property type="entry name" value="Glycoside hydrolase/deacetylase"/>
    <property type="match status" value="1"/>
</dbReference>
<protein>
    <submittedName>
        <fullName evidence="4">Polysaccharide deacetylase</fullName>
    </submittedName>
</protein>
<dbReference type="PANTHER" id="PTHR34216:SF3">
    <property type="entry name" value="POLY-BETA-1,6-N-ACETYL-D-GLUCOSAMINE N-DEACETYLASE"/>
    <property type="match status" value="1"/>
</dbReference>
<dbReference type="PROSITE" id="PS51677">
    <property type="entry name" value="NODB"/>
    <property type="match status" value="1"/>
</dbReference>
<feature type="domain" description="NodB homology" evidence="3">
    <location>
        <begin position="92"/>
        <end position="383"/>
    </location>
</feature>
<dbReference type="SUPFAM" id="SSF88713">
    <property type="entry name" value="Glycoside hydrolase/deacetylase"/>
    <property type="match status" value="1"/>
</dbReference>
<proteinExistence type="predicted"/>
<organism evidence="4 5">
    <name type="scientific">Paenibacillus larvae subsp. pulvifaciens</name>
    <dbReference type="NCBI Taxonomy" id="1477"/>
    <lineage>
        <taxon>Bacteria</taxon>
        <taxon>Bacillati</taxon>
        <taxon>Bacillota</taxon>
        <taxon>Bacilli</taxon>
        <taxon>Bacillales</taxon>
        <taxon>Paenibacillaceae</taxon>
        <taxon>Paenibacillus</taxon>
    </lineage>
</organism>
<keyword evidence="2" id="KW-0732">Signal</keyword>
<gene>
    <name evidence="4" type="ORF">B7C51_17015</name>
</gene>
<reference evidence="4 5" key="1">
    <citation type="submission" date="2017-03" db="EMBL/GenBank/DDBJ databases">
        <title>Paenibacillus larvae genome sequencing.</title>
        <authorList>
            <person name="Dingman D.W."/>
        </authorList>
    </citation>
    <scope>NUCLEOTIDE SEQUENCE [LARGE SCALE GENOMIC DNA]</scope>
    <source>
        <strain evidence="4 5">SAG 10367</strain>
    </source>
</reference>
<dbReference type="CDD" id="cd10918">
    <property type="entry name" value="CE4_NodB_like_5s_6s"/>
    <property type="match status" value="1"/>
</dbReference>
<dbReference type="RefSeq" id="WP_023483418.1">
    <property type="nucleotide sequence ID" value="NZ_CP020557.1"/>
</dbReference>
<accession>A0A1V0UVT9</accession>
<dbReference type="Proteomes" id="UP000192727">
    <property type="component" value="Chromosome"/>
</dbReference>
<dbReference type="GO" id="GO:0005576">
    <property type="term" value="C:extracellular region"/>
    <property type="evidence" value="ECO:0007669"/>
    <property type="project" value="UniProtKB-SubCell"/>
</dbReference>
<dbReference type="Pfam" id="PF01522">
    <property type="entry name" value="Polysacc_deac_1"/>
    <property type="match status" value="1"/>
</dbReference>
<dbReference type="EMBL" id="CP020557">
    <property type="protein sequence ID" value="ARF69148.1"/>
    <property type="molecule type" value="Genomic_DNA"/>
</dbReference>
<evidence type="ECO:0000256" key="1">
    <source>
        <dbReference type="ARBA" id="ARBA00004613"/>
    </source>
</evidence>
<evidence type="ECO:0000313" key="4">
    <source>
        <dbReference type="EMBL" id="ARF69148.1"/>
    </source>
</evidence>
<dbReference type="InterPro" id="IPR051398">
    <property type="entry name" value="Polysacch_Deacetylase"/>
</dbReference>
<comment type="subcellular location">
    <subcellularLocation>
        <location evidence="1">Secreted</location>
    </subcellularLocation>
</comment>
<dbReference type="InterPro" id="IPR002509">
    <property type="entry name" value="NODB_dom"/>
</dbReference>
<evidence type="ECO:0000256" key="2">
    <source>
        <dbReference type="ARBA" id="ARBA00022729"/>
    </source>
</evidence>